<reference evidence="3" key="1">
    <citation type="submission" date="2016-12" db="EMBL/GenBank/DDBJ databases">
        <authorList>
            <person name="Meng X."/>
        </authorList>
    </citation>
    <scope>NUCLEOTIDE SEQUENCE [LARGE SCALE GENOMIC DNA]</scope>
    <source>
        <strain evidence="3">DSM 20732</strain>
    </source>
</reference>
<name>A0A1Q5PXY9_9ACTO</name>
<keyword evidence="3" id="KW-1185">Reference proteome</keyword>
<evidence type="ECO:0000313" key="3">
    <source>
        <dbReference type="Proteomes" id="UP000185612"/>
    </source>
</evidence>
<comment type="caution">
    <text evidence="2">The sequence shown here is derived from an EMBL/GenBank/DDBJ whole genome shotgun (WGS) entry which is preliminary data.</text>
</comment>
<proteinExistence type="predicted"/>
<organism evidence="2 3">
    <name type="scientific">Buchananella hordeovulneris</name>
    <dbReference type="NCBI Taxonomy" id="52770"/>
    <lineage>
        <taxon>Bacteria</taxon>
        <taxon>Bacillati</taxon>
        <taxon>Actinomycetota</taxon>
        <taxon>Actinomycetes</taxon>
        <taxon>Actinomycetales</taxon>
        <taxon>Actinomycetaceae</taxon>
        <taxon>Buchananella</taxon>
    </lineage>
</organism>
<gene>
    <name evidence="2" type="ORF">BSZ40_03170</name>
</gene>
<feature type="region of interest" description="Disordered" evidence="1">
    <location>
        <begin position="8"/>
        <end position="56"/>
    </location>
</feature>
<dbReference type="Proteomes" id="UP000185612">
    <property type="component" value="Unassembled WGS sequence"/>
</dbReference>
<dbReference type="STRING" id="52770.BSZ40_03170"/>
<sequence length="231" mass="24028">MVLALTLASCGDQAAEPVPSSAPSNDMGVAPTGAPPPEHTAAPLTVPPSDNPDGEDVTYEPLEKPESAIAVGGGAVGTIELPVDGTELHTSMSALYGLEGNLLHSAGCQVAGDGARRVEVQFGPLVFAGESYDGSAPLLSGWHISDKLPPEFFPPGGVQVGDSAASLAARVEGVIRDDTPLGALYGPEVYWVPRYEDDEEPGPEADVRWRVTNGRVDAIFYGWPVCQQPTP</sequence>
<dbReference type="EMBL" id="MQVS01000002">
    <property type="protein sequence ID" value="OKL52474.1"/>
    <property type="molecule type" value="Genomic_DNA"/>
</dbReference>
<evidence type="ECO:0000313" key="2">
    <source>
        <dbReference type="EMBL" id="OKL52474.1"/>
    </source>
</evidence>
<protein>
    <submittedName>
        <fullName evidence="2">Uncharacterized protein</fullName>
    </submittedName>
</protein>
<dbReference type="AlphaFoldDB" id="A0A1Q5PXY9"/>
<evidence type="ECO:0000256" key="1">
    <source>
        <dbReference type="SAM" id="MobiDB-lite"/>
    </source>
</evidence>
<accession>A0A1Q5PXY9</accession>
<dbReference type="InParanoid" id="A0A1Q5PXY9"/>